<dbReference type="InterPro" id="IPR055438">
    <property type="entry name" value="AstE_AspA_cat"/>
</dbReference>
<gene>
    <name evidence="6" type="ORF">A3A74_05375</name>
</gene>
<dbReference type="Pfam" id="PF24827">
    <property type="entry name" value="AstE_AspA_cat"/>
    <property type="match status" value="1"/>
</dbReference>
<accession>A0A1F7I9V2</accession>
<comment type="caution">
    <text evidence="6">The sequence shown here is derived from an EMBL/GenBank/DDBJ whole genome shotgun (WGS) entry which is preliminary data.</text>
</comment>
<protein>
    <recommendedName>
        <fullName evidence="5">Succinylglutamate desuccinylase/Aspartoacylase catalytic domain-containing protein</fullName>
    </recommendedName>
</protein>
<keyword evidence="2" id="KW-0479">Metal-binding</keyword>
<proteinExistence type="predicted"/>
<evidence type="ECO:0000313" key="7">
    <source>
        <dbReference type="Proteomes" id="UP000179270"/>
    </source>
</evidence>
<feature type="domain" description="Succinylglutamate desuccinylase/Aspartoacylase catalytic" evidence="5">
    <location>
        <begin position="21"/>
        <end position="100"/>
    </location>
</feature>
<evidence type="ECO:0000256" key="3">
    <source>
        <dbReference type="ARBA" id="ARBA00022801"/>
    </source>
</evidence>
<dbReference type="AlphaFoldDB" id="A0A1F7I9V2"/>
<evidence type="ECO:0000313" key="6">
    <source>
        <dbReference type="EMBL" id="OGK40141.1"/>
    </source>
</evidence>
<dbReference type="GO" id="GO:0016788">
    <property type="term" value="F:hydrolase activity, acting on ester bonds"/>
    <property type="evidence" value="ECO:0007669"/>
    <property type="project" value="InterPro"/>
</dbReference>
<keyword evidence="3" id="KW-0378">Hydrolase</keyword>
<reference evidence="6 7" key="1">
    <citation type="journal article" date="2016" name="Nat. Commun.">
        <title>Thousands of microbial genomes shed light on interconnected biogeochemical processes in an aquifer system.</title>
        <authorList>
            <person name="Anantharaman K."/>
            <person name="Brown C.T."/>
            <person name="Hug L.A."/>
            <person name="Sharon I."/>
            <person name="Castelle C.J."/>
            <person name="Probst A.J."/>
            <person name="Thomas B.C."/>
            <person name="Singh A."/>
            <person name="Wilkins M.J."/>
            <person name="Karaoz U."/>
            <person name="Brodie E.L."/>
            <person name="Williams K.H."/>
            <person name="Hubbard S.S."/>
            <person name="Banfield J.F."/>
        </authorList>
    </citation>
    <scope>NUCLEOTIDE SEQUENCE [LARGE SCALE GENOMIC DNA]</scope>
</reference>
<dbReference type="Proteomes" id="UP000179270">
    <property type="component" value="Unassembled WGS sequence"/>
</dbReference>
<organism evidence="6 7">
    <name type="scientific">Candidatus Roizmanbacteria bacterium RIFCSPLOWO2_01_FULL_35_13</name>
    <dbReference type="NCBI Taxonomy" id="1802055"/>
    <lineage>
        <taxon>Bacteria</taxon>
        <taxon>Candidatus Roizmaniibacteriota</taxon>
    </lineage>
</organism>
<sequence length="228" mass="26316">MISSLFNKNLGTINYFQKGKSPKLLLMSGTHGDEYGVIQPLKNIIDKYSEKLPDFIFIPEVSPTAVKLKTRRNKFNHDVNRNFFENTDDPEAKTVMNIVANFNFKMGISFHEDIEYDSFYMYDSEKMDAKMLNNFKTNVKKLGVGLYSGIDDVHDVELGATIQDGYVVDPAAPDKIKVGDFWHWSLINKYVKRLLYPEIPSSLTIKNKLFLIDLIFKDLIFPLLNERI</sequence>
<evidence type="ECO:0000256" key="2">
    <source>
        <dbReference type="ARBA" id="ARBA00022723"/>
    </source>
</evidence>
<name>A0A1F7I9V2_9BACT</name>
<dbReference type="GO" id="GO:0046872">
    <property type="term" value="F:metal ion binding"/>
    <property type="evidence" value="ECO:0007669"/>
    <property type="project" value="UniProtKB-KW"/>
</dbReference>
<dbReference type="Gene3D" id="3.40.630.10">
    <property type="entry name" value="Zn peptidases"/>
    <property type="match status" value="1"/>
</dbReference>
<evidence type="ECO:0000256" key="4">
    <source>
        <dbReference type="ARBA" id="ARBA00022833"/>
    </source>
</evidence>
<dbReference type="EMBL" id="MGAF01000036">
    <property type="protein sequence ID" value="OGK40141.1"/>
    <property type="molecule type" value="Genomic_DNA"/>
</dbReference>
<keyword evidence="4" id="KW-0862">Zinc</keyword>
<dbReference type="STRING" id="1802055.A3A74_05375"/>
<evidence type="ECO:0000256" key="1">
    <source>
        <dbReference type="ARBA" id="ARBA00001947"/>
    </source>
</evidence>
<dbReference type="SUPFAM" id="SSF53187">
    <property type="entry name" value="Zn-dependent exopeptidases"/>
    <property type="match status" value="1"/>
</dbReference>
<comment type="cofactor">
    <cofactor evidence="1">
        <name>Zn(2+)</name>
        <dbReference type="ChEBI" id="CHEBI:29105"/>
    </cofactor>
</comment>
<evidence type="ECO:0000259" key="5">
    <source>
        <dbReference type="Pfam" id="PF24827"/>
    </source>
</evidence>